<comment type="caution">
    <text evidence="2">The sequence shown here is derived from an EMBL/GenBank/DDBJ whole genome shotgun (WGS) entry which is preliminary data.</text>
</comment>
<feature type="compositionally biased region" description="Low complexity" evidence="1">
    <location>
        <begin position="241"/>
        <end position="271"/>
    </location>
</feature>
<proteinExistence type="predicted"/>
<feature type="region of interest" description="Disordered" evidence="1">
    <location>
        <begin position="54"/>
        <end position="133"/>
    </location>
</feature>
<accession>A0A8J2KLN5</accession>
<feature type="non-terminal residue" evidence="2">
    <location>
        <position position="1"/>
    </location>
</feature>
<evidence type="ECO:0000313" key="2">
    <source>
        <dbReference type="EMBL" id="CAG7816815.1"/>
    </source>
</evidence>
<dbReference type="AlphaFoldDB" id="A0A8J2KLN5"/>
<protein>
    <submittedName>
        <fullName evidence="2">Uncharacterized protein</fullName>
    </submittedName>
</protein>
<dbReference type="Proteomes" id="UP000708208">
    <property type="component" value="Unassembled WGS sequence"/>
</dbReference>
<sequence length="301" mass="32421">SDISRNSSRRTSKSSISSIEHDDNSFGSPVAPAGCSLIKIDDAKVSLEDCKNLPEIQTSPVDRDVPPNDNNIVVETQSGDSLSTNPGGGELKLNSDSYSSPEKRKELGKGNERGKVKKQEKVLEQGSNSPEKISQLAETEFQDDTGDGIQPVEDISAVIRENIAILQRLKLKPAFDDDFDDGWSTSSFSECSDMESSRPGHAQVTESNKKSNTTPRRPIRCNSSSGSSMSITDAGRSFSLTRTNSTGSNSSKNTTVTSASSTAATGRKASSNKSKPKKIIFNPFPTSRKARVRTAKFGLYS</sequence>
<organism evidence="2 3">
    <name type="scientific">Allacma fusca</name>
    <dbReference type="NCBI Taxonomy" id="39272"/>
    <lineage>
        <taxon>Eukaryota</taxon>
        <taxon>Metazoa</taxon>
        <taxon>Ecdysozoa</taxon>
        <taxon>Arthropoda</taxon>
        <taxon>Hexapoda</taxon>
        <taxon>Collembola</taxon>
        <taxon>Symphypleona</taxon>
        <taxon>Sminthuridae</taxon>
        <taxon>Allacma</taxon>
    </lineage>
</organism>
<evidence type="ECO:0000256" key="1">
    <source>
        <dbReference type="SAM" id="MobiDB-lite"/>
    </source>
</evidence>
<feature type="region of interest" description="Disordered" evidence="1">
    <location>
        <begin position="1"/>
        <end position="33"/>
    </location>
</feature>
<feature type="compositionally biased region" description="Polar residues" evidence="1">
    <location>
        <begin position="68"/>
        <end position="85"/>
    </location>
</feature>
<keyword evidence="3" id="KW-1185">Reference proteome</keyword>
<feature type="compositionally biased region" description="Polar residues" evidence="1">
    <location>
        <begin position="204"/>
        <end position="231"/>
    </location>
</feature>
<dbReference type="EMBL" id="CAJVCH010379147">
    <property type="protein sequence ID" value="CAG7816815.1"/>
    <property type="molecule type" value="Genomic_DNA"/>
</dbReference>
<feature type="region of interest" description="Disordered" evidence="1">
    <location>
        <begin position="182"/>
        <end position="287"/>
    </location>
</feature>
<reference evidence="2" key="1">
    <citation type="submission" date="2021-06" db="EMBL/GenBank/DDBJ databases">
        <authorList>
            <person name="Hodson N. C."/>
            <person name="Mongue J. A."/>
            <person name="Jaron S. K."/>
        </authorList>
    </citation>
    <scope>NUCLEOTIDE SEQUENCE</scope>
</reference>
<feature type="compositionally biased region" description="Basic and acidic residues" evidence="1">
    <location>
        <begin position="101"/>
        <end position="123"/>
    </location>
</feature>
<evidence type="ECO:0000313" key="3">
    <source>
        <dbReference type="Proteomes" id="UP000708208"/>
    </source>
</evidence>
<gene>
    <name evidence="2" type="ORF">AFUS01_LOCUS27414</name>
</gene>
<name>A0A8J2KLN5_9HEXA</name>